<dbReference type="PROSITE" id="PS51736">
    <property type="entry name" value="RECOMBINASES_3"/>
    <property type="match status" value="1"/>
</dbReference>
<dbReference type="AlphaFoldDB" id="A0A7I7YCN2"/>
<dbReference type="InterPro" id="IPR006119">
    <property type="entry name" value="Resolv_N"/>
</dbReference>
<dbReference type="EMBL" id="AP022613">
    <property type="protein sequence ID" value="BBZ38581.1"/>
    <property type="molecule type" value="Genomic_DNA"/>
</dbReference>
<reference evidence="3 4" key="1">
    <citation type="journal article" date="2019" name="Emerg. Microbes Infect.">
        <title>Comprehensive subspecies identification of 175 nontuberculous mycobacteria species based on 7547 genomic profiles.</title>
        <authorList>
            <person name="Matsumoto Y."/>
            <person name="Kinjo T."/>
            <person name="Motooka D."/>
            <person name="Nabeya D."/>
            <person name="Jung N."/>
            <person name="Uechi K."/>
            <person name="Horii T."/>
            <person name="Iida T."/>
            <person name="Fujita J."/>
            <person name="Nakamura S."/>
        </authorList>
    </citation>
    <scope>NUCLEOTIDE SEQUENCE [LARGE SCALE GENOMIC DNA]</scope>
    <source>
        <strain evidence="3 4">JCM 14738</strain>
    </source>
</reference>
<dbReference type="SUPFAM" id="SSF53041">
    <property type="entry name" value="Resolvase-like"/>
    <property type="match status" value="1"/>
</dbReference>
<dbReference type="Proteomes" id="UP000467385">
    <property type="component" value="Chromosome"/>
</dbReference>
<accession>A0A7I7YCN2</accession>
<dbReference type="InterPro" id="IPR036162">
    <property type="entry name" value="Resolvase-like_N_sf"/>
</dbReference>
<protein>
    <submittedName>
        <fullName evidence="3">Site-specific recombinase DNA invertase Pin</fullName>
    </submittedName>
</protein>
<organism evidence="3 4">
    <name type="scientific">Mycobacterium conspicuum</name>
    <dbReference type="NCBI Taxonomy" id="44010"/>
    <lineage>
        <taxon>Bacteria</taxon>
        <taxon>Bacillati</taxon>
        <taxon>Actinomycetota</taxon>
        <taxon>Actinomycetes</taxon>
        <taxon>Mycobacteriales</taxon>
        <taxon>Mycobacteriaceae</taxon>
        <taxon>Mycobacterium</taxon>
    </lineage>
</organism>
<dbReference type="CDD" id="cd00338">
    <property type="entry name" value="Ser_Recombinase"/>
    <property type="match status" value="1"/>
</dbReference>
<feature type="domain" description="Resolvase/invertase-type recombinase catalytic" evidence="1">
    <location>
        <begin position="1"/>
        <end position="131"/>
    </location>
</feature>
<dbReference type="Pfam" id="PF00239">
    <property type="entry name" value="Resolvase"/>
    <property type="match status" value="1"/>
</dbReference>
<proteinExistence type="predicted"/>
<dbReference type="GO" id="GO:0000150">
    <property type="term" value="F:DNA strand exchange activity"/>
    <property type="evidence" value="ECO:0007669"/>
    <property type="project" value="InterPro"/>
</dbReference>
<name>A0A7I7YCN2_9MYCO</name>
<dbReference type="PROSITE" id="PS51737">
    <property type="entry name" value="RECOMBINASE_DNA_BIND"/>
    <property type="match status" value="1"/>
</dbReference>
<dbReference type="Gene3D" id="3.40.50.1390">
    <property type="entry name" value="Resolvase, N-terminal catalytic domain"/>
    <property type="match status" value="1"/>
</dbReference>
<feature type="domain" description="Recombinase" evidence="2">
    <location>
        <begin position="137"/>
        <end position="241"/>
    </location>
</feature>
<dbReference type="GO" id="GO:0003677">
    <property type="term" value="F:DNA binding"/>
    <property type="evidence" value="ECO:0007669"/>
    <property type="project" value="InterPro"/>
</dbReference>
<gene>
    <name evidence="3" type="ORF">MCNS_16440</name>
</gene>
<evidence type="ECO:0000259" key="2">
    <source>
        <dbReference type="PROSITE" id="PS51737"/>
    </source>
</evidence>
<dbReference type="SMART" id="SM00857">
    <property type="entry name" value="Resolvase"/>
    <property type="match status" value="1"/>
</dbReference>
<evidence type="ECO:0000313" key="4">
    <source>
        <dbReference type="Proteomes" id="UP000467385"/>
    </source>
</evidence>
<dbReference type="InterPro" id="IPR038109">
    <property type="entry name" value="DNA_bind_recomb_sf"/>
</dbReference>
<keyword evidence="4" id="KW-1185">Reference proteome</keyword>
<dbReference type="Gene3D" id="3.90.1750.20">
    <property type="entry name" value="Putative Large Serine Recombinase, Chain B, Domain 2"/>
    <property type="match status" value="1"/>
</dbReference>
<dbReference type="PANTHER" id="PTHR30461">
    <property type="entry name" value="DNA-INVERTASE FROM LAMBDOID PROPHAGE"/>
    <property type="match status" value="1"/>
</dbReference>
<evidence type="ECO:0000259" key="1">
    <source>
        <dbReference type="PROSITE" id="PS51736"/>
    </source>
</evidence>
<sequence>MQRQLDDCLALAGRLGWEIAARFDDNDLSAFSGKRRPGFEAMLTAMRNREFGALLVWHTDRLYRSMRDLERLIDIAESNRVQIRTVQGGDLDLSTSAGRMVARILGSVARQESEHTSERRKRANQQKAAAGKWVSANRCFGYTQDGTLLEPEASMVRQAVADALAGKSMRQIAREWNATGMTGSRGHKFTGTNVRRLLINPRYAAINVHNGIEVGQGDWEPIIDVDTHKGLVAFVSDPSRTVCTSFEKKYIGSGLYVCGLCGARMRHTTPGGKQPGGRRYECSEKQCVVRIGEPLDLYVEAIVLEWFSQPKARKRLSARLNGRGGVDVTQLQAKRDALRARMDELARMFTAGDIDGSQLRSGTAEFKAQIAGIDDVLGRMSRKSPAAGMLAADDPVAYWQGCSADICGKIIDDVMTVKVLKGPRGRWFNNRDNPTDAEWERFGKYVDVKPKKVAK</sequence>
<dbReference type="InterPro" id="IPR050639">
    <property type="entry name" value="SSR_resolvase"/>
</dbReference>
<evidence type="ECO:0000313" key="3">
    <source>
        <dbReference type="EMBL" id="BBZ38581.1"/>
    </source>
</evidence>
<dbReference type="PANTHER" id="PTHR30461:SF23">
    <property type="entry name" value="DNA RECOMBINASE-RELATED"/>
    <property type="match status" value="1"/>
</dbReference>
<dbReference type="Pfam" id="PF07508">
    <property type="entry name" value="Recombinase"/>
    <property type="match status" value="1"/>
</dbReference>
<dbReference type="InterPro" id="IPR011109">
    <property type="entry name" value="DNA_bind_recombinase_dom"/>
</dbReference>